<dbReference type="GO" id="GO:0005524">
    <property type="term" value="F:ATP binding"/>
    <property type="evidence" value="ECO:0007669"/>
    <property type="project" value="InterPro"/>
</dbReference>
<dbReference type="GO" id="GO:0042138">
    <property type="term" value="P:meiotic DNA double-strand break formation"/>
    <property type="evidence" value="ECO:0007669"/>
    <property type="project" value="TreeGrafter"/>
</dbReference>
<evidence type="ECO:0000256" key="4">
    <source>
        <dbReference type="ARBA" id="ARBA00012895"/>
    </source>
</evidence>
<evidence type="ECO:0000259" key="11">
    <source>
        <dbReference type="Pfam" id="PF04406"/>
    </source>
</evidence>
<dbReference type="Gene3D" id="1.10.10.10">
    <property type="entry name" value="Winged helix-like DNA-binding domain superfamily/Winged helix DNA-binding domain"/>
    <property type="match status" value="1"/>
</dbReference>
<dbReference type="InterPro" id="IPR002815">
    <property type="entry name" value="Spo11/TopoVI_A"/>
</dbReference>
<dbReference type="OrthoDB" id="5377392at2759"/>
<dbReference type="Pfam" id="PF21180">
    <property type="entry name" value="TOP6A-Spo11_Toprim"/>
    <property type="match status" value="1"/>
</dbReference>
<gene>
    <name evidence="13" type="ORF">BDV29DRAFT_158177</name>
</gene>
<keyword evidence="8 10" id="KW-0238">DNA-binding</keyword>
<evidence type="ECO:0000313" key="14">
    <source>
        <dbReference type="Proteomes" id="UP000326565"/>
    </source>
</evidence>
<protein>
    <recommendedName>
        <fullName evidence="4">DNA topoisomerase (ATP-hydrolyzing)</fullName>
        <ecNumber evidence="4">5.6.2.2</ecNumber>
    </recommendedName>
</protein>
<comment type="similarity">
    <text evidence="3 10">Belongs to the TOP6A family.</text>
</comment>
<keyword evidence="5" id="KW-0479">Metal-binding</keyword>
<keyword evidence="7 10" id="KW-0799">Topoisomerase</keyword>
<evidence type="ECO:0000256" key="6">
    <source>
        <dbReference type="ARBA" id="ARBA00022842"/>
    </source>
</evidence>
<feature type="domain" description="Topoisomerase 6 subunit A/Spo11 TOPRIM" evidence="12">
    <location>
        <begin position="220"/>
        <end position="390"/>
    </location>
</feature>
<dbReference type="Gene3D" id="3.40.1360.10">
    <property type="match status" value="1"/>
</dbReference>
<evidence type="ECO:0000256" key="7">
    <source>
        <dbReference type="ARBA" id="ARBA00023029"/>
    </source>
</evidence>
<dbReference type="PANTHER" id="PTHR10848">
    <property type="entry name" value="MEIOTIC RECOMBINATION PROTEIN SPO11"/>
    <property type="match status" value="1"/>
</dbReference>
<dbReference type="Proteomes" id="UP000326565">
    <property type="component" value="Unassembled WGS sequence"/>
</dbReference>
<comment type="cofactor">
    <cofactor evidence="2">
        <name>Mg(2+)</name>
        <dbReference type="ChEBI" id="CHEBI:18420"/>
    </cofactor>
</comment>
<dbReference type="PRINTS" id="PR01550">
    <property type="entry name" value="TOP6AFAMILY"/>
</dbReference>
<feature type="active site" description="O-(5'-phospho-DNA)-tyrosine intermediate" evidence="10">
    <location>
        <position position="117"/>
    </location>
</feature>
<evidence type="ECO:0000256" key="1">
    <source>
        <dbReference type="ARBA" id="ARBA00000185"/>
    </source>
</evidence>
<dbReference type="InterPro" id="IPR034136">
    <property type="entry name" value="TOPRIM_Topo6A/Spo11"/>
</dbReference>
<proteinExistence type="inferred from homology"/>
<dbReference type="PANTHER" id="PTHR10848:SF0">
    <property type="entry name" value="MEIOTIC RECOMBINATION PROTEIN SPO11"/>
    <property type="match status" value="1"/>
</dbReference>
<feature type="domain" description="Spo11/DNA topoisomerase VI subunit A N-terminal" evidence="11">
    <location>
        <begin position="88"/>
        <end position="149"/>
    </location>
</feature>
<evidence type="ECO:0000256" key="5">
    <source>
        <dbReference type="ARBA" id="ARBA00022723"/>
    </source>
</evidence>
<evidence type="ECO:0000256" key="3">
    <source>
        <dbReference type="ARBA" id="ARBA00006559"/>
    </source>
</evidence>
<evidence type="ECO:0000256" key="9">
    <source>
        <dbReference type="ARBA" id="ARBA00023235"/>
    </source>
</evidence>
<organism evidence="13 14">
    <name type="scientific">Aspergillus leporis</name>
    <dbReference type="NCBI Taxonomy" id="41062"/>
    <lineage>
        <taxon>Eukaryota</taxon>
        <taxon>Fungi</taxon>
        <taxon>Dikarya</taxon>
        <taxon>Ascomycota</taxon>
        <taxon>Pezizomycotina</taxon>
        <taxon>Eurotiomycetes</taxon>
        <taxon>Eurotiomycetidae</taxon>
        <taxon>Eurotiales</taxon>
        <taxon>Aspergillaceae</taxon>
        <taxon>Aspergillus</taxon>
        <taxon>Aspergillus subgen. Circumdati</taxon>
    </lineage>
</organism>
<evidence type="ECO:0000256" key="2">
    <source>
        <dbReference type="ARBA" id="ARBA00001946"/>
    </source>
</evidence>
<dbReference type="Pfam" id="PF04406">
    <property type="entry name" value="TP6A_N"/>
    <property type="match status" value="1"/>
</dbReference>
<dbReference type="GO" id="GO:0000706">
    <property type="term" value="P:meiotic DNA double-strand break processing"/>
    <property type="evidence" value="ECO:0007669"/>
    <property type="project" value="TreeGrafter"/>
</dbReference>
<evidence type="ECO:0000256" key="8">
    <source>
        <dbReference type="ARBA" id="ARBA00023125"/>
    </source>
</evidence>
<evidence type="ECO:0000313" key="13">
    <source>
        <dbReference type="EMBL" id="KAB8072862.1"/>
    </source>
</evidence>
<dbReference type="GO" id="GO:0003677">
    <property type="term" value="F:DNA binding"/>
    <property type="evidence" value="ECO:0007669"/>
    <property type="project" value="UniProtKB-UniRule"/>
</dbReference>
<dbReference type="InterPro" id="IPR013049">
    <property type="entry name" value="Spo11/TopoVI_A_N"/>
</dbReference>
<dbReference type="CDD" id="cd00223">
    <property type="entry name" value="TOPRIM_TopoIIB_SPO"/>
    <property type="match status" value="1"/>
</dbReference>
<dbReference type="EC" id="5.6.2.2" evidence="4"/>
<reference evidence="13 14" key="1">
    <citation type="submission" date="2019-04" db="EMBL/GenBank/DDBJ databases">
        <title>Friends and foes A comparative genomics study of 23 Aspergillus species from section Flavi.</title>
        <authorList>
            <consortium name="DOE Joint Genome Institute"/>
            <person name="Kjaerbolling I."/>
            <person name="Vesth T."/>
            <person name="Frisvad J.C."/>
            <person name="Nybo J.L."/>
            <person name="Theobald S."/>
            <person name="Kildgaard S."/>
            <person name="Isbrandt T."/>
            <person name="Kuo A."/>
            <person name="Sato A."/>
            <person name="Lyhne E.K."/>
            <person name="Kogle M.E."/>
            <person name="Wiebenga A."/>
            <person name="Kun R.S."/>
            <person name="Lubbers R.J."/>
            <person name="Makela M.R."/>
            <person name="Barry K."/>
            <person name="Chovatia M."/>
            <person name="Clum A."/>
            <person name="Daum C."/>
            <person name="Haridas S."/>
            <person name="He G."/>
            <person name="LaButti K."/>
            <person name="Lipzen A."/>
            <person name="Mondo S."/>
            <person name="Riley R."/>
            <person name="Salamov A."/>
            <person name="Simmons B.A."/>
            <person name="Magnuson J.K."/>
            <person name="Henrissat B."/>
            <person name="Mortensen U.H."/>
            <person name="Larsen T.O."/>
            <person name="Devries R.P."/>
            <person name="Grigoriev I.V."/>
            <person name="Machida M."/>
            <person name="Baker S.E."/>
            <person name="Andersen M.R."/>
        </authorList>
    </citation>
    <scope>NUCLEOTIDE SEQUENCE [LARGE SCALE GENOMIC DNA]</scope>
    <source>
        <strain evidence="13 14">CBS 151.66</strain>
    </source>
</reference>
<dbReference type="GO" id="GO:0046872">
    <property type="term" value="F:metal ion binding"/>
    <property type="evidence" value="ECO:0007669"/>
    <property type="project" value="UniProtKB-KW"/>
</dbReference>
<sequence length="411" mass="45733">MELGPPLQASHNSAEQTPKALVQRFIDETLAVALDELRTPDGRPAITIKRRSRQASLFIDFTTGALESDGTETRITYTWPGTNVQEAWKFTVVFRILAVIADAIDRGLVVSRRDIYYSDPDCFGTQKVVDTIVDDLAYTIGVDRSALNVVRSLFGPQSHLNESSTLMPCTTQQEAAAKGLVAGYYRLTTRHGELSDAQISDSLIPSRQEIDDIDISDANWVLIVEKEAVYRRLARSDYHTKAIAGKGVLITGKGYPDLSTRAFVRKIFEKRHQSNKGLHFYALVDSDPDGMAIVSTYKYGSVAHTSENGKLNVPCLWWLGLRTSDVVTGASGNDDEALMRLTARDRKKIIGMLSSNPVWAAEGPELAWRAELQQMLMLNLKAEIEILYDREEGLEGWIDRQMASCSLEQAN</sequence>
<dbReference type="InterPro" id="IPR036078">
    <property type="entry name" value="Spo11/TopoVI_A_sf"/>
</dbReference>
<evidence type="ECO:0000256" key="10">
    <source>
        <dbReference type="PROSITE-ProRule" id="PRU01385"/>
    </source>
</evidence>
<dbReference type="GO" id="GO:0007131">
    <property type="term" value="P:reciprocal meiotic recombination"/>
    <property type="evidence" value="ECO:0007669"/>
    <property type="project" value="TreeGrafter"/>
</dbReference>
<comment type="catalytic activity">
    <reaction evidence="1 10">
        <text>ATP-dependent breakage, passage and rejoining of double-stranded DNA.</text>
        <dbReference type="EC" id="5.6.2.2"/>
    </reaction>
</comment>
<dbReference type="AlphaFoldDB" id="A0A5N5X0H9"/>
<dbReference type="EMBL" id="ML732238">
    <property type="protein sequence ID" value="KAB8072862.1"/>
    <property type="molecule type" value="Genomic_DNA"/>
</dbReference>
<accession>A0A5N5X0H9</accession>
<dbReference type="FunFam" id="3.40.1360.10:FF:000018">
    <property type="entry name" value="Type II DNA topoisomerase VI subunit A"/>
    <property type="match status" value="1"/>
</dbReference>
<keyword evidence="6" id="KW-0460">Magnesium</keyword>
<dbReference type="GO" id="GO:0000228">
    <property type="term" value="C:nuclear chromosome"/>
    <property type="evidence" value="ECO:0007669"/>
    <property type="project" value="TreeGrafter"/>
</dbReference>
<dbReference type="SUPFAM" id="SSF56726">
    <property type="entry name" value="DNA topoisomerase IV, alpha subunit"/>
    <property type="match status" value="1"/>
</dbReference>
<dbReference type="InterPro" id="IPR036388">
    <property type="entry name" value="WH-like_DNA-bd_sf"/>
</dbReference>
<name>A0A5N5X0H9_9EURO</name>
<evidence type="ECO:0000259" key="12">
    <source>
        <dbReference type="Pfam" id="PF21180"/>
    </source>
</evidence>
<dbReference type="PROSITE" id="PS52041">
    <property type="entry name" value="TOPO_IIB"/>
    <property type="match status" value="1"/>
</dbReference>
<keyword evidence="9 10" id="KW-0413">Isomerase</keyword>
<dbReference type="GO" id="GO:0003918">
    <property type="term" value="F:DNA topoisomerase type II (double strand cut, ATP-hydrolyzing) activity"/>
    <property type="evidence" value="ECO:0007669"/>
    <property type="project" value="UniProtKB-UniRule"/>
</dbReference>
<keyword evidence="14" id="KW-1185">Reference proteome</keyword>